<sequence>MTIAPLGFVFPPTDGSVPPAQAIDFHLKHNPKHVCSILHNVNDVSHTEVTYEQLAHAVYRAAHILNPNGKFPQGTNIGFLVSTHTIQYIVMILGAMRAGLVPFPISPRTHVPGIAHLLASTQTSLLVTGGSQSISDITDQLCHNLGEIDFSVEFIPVPSLESILPELGGLGVPLEHRPLPCLKPMTKDTTISILHSSGSTGMPRPVKYHLEGLFKNFINQPFGWIYARDRVRFGTMALPTFHAMGMYLQVFMPLYAGYTQVLFAPGRTPVIPTPNLALEAAVSAKCTFMMCVPAFLETWSQDKQAVAQLRQMTGIMFGGGVRTHCCYGATEVGHVHEIWDLDASSDRGYIKFSSHVDVRFIPQNDADQTFELVFVVSDDHRPFVLNSEIDGEPAYKTKDLVVRHPLKPELWKIFGRLDDQIVLMNGEKTNPGPMGAEIVKCPIVRCAIMFGRERTQTGVLIELEESSHEAYRTKEGRIQAVEEIWPFIERANRASSTHSRLDKQAVILVDPARLLPRTPKGTISRSAAFKLYAHDIEEMYLDLEKCSSAVTGTITHALWTSLDSIEAWIGKYVKSLLGREVDVAGDLFQQGMDSLTATMLFRVLKSTFDPAVNLNQQTIFAKPTVRQLAQLLTYLSEADNVSIDPATEALQGMRAMVQKYDSNWPRLIHPSHQRAEKECVVVTGTTGALGSHLLARLLESDKIEKVWAMNRKSTKSNRERQAASFEDKLLDIHLLKSEKLVFVDVDLEDPKLGLDNEVYDEIRGGATIIIHNAWQVNFNLSLQSFEPSIRGVRNLLDLAFHSTAPTGPPRFVFASSISVAGFSGRGKYLSEVPVALEDAATSIGYGQSKLAAEKLLESAKRAGLQACIVRLGQLTGDLESGSWSTTDWVPSLIGSSISIGCLPGAVGSVSWLPLDTAANSIIDICTTRHVSLPLVAHTSHPRPAPWMDVMDAFSASISSRTGSKLPIVSFSEWNRQLIIAASSFKGSEGDRYKRFPSTKIQGAVDGMVQADNELRSHGNTRNAESGGTARLDTTMAEALSETLRLAPELGMAHVEKWIGYWESRGVFELV</sequence>
<dbReference type="InterPro" id="IPR036291">
    <property type="entry name" value="NAD(P)-bd_dom_sf"/>
</dbReference>
<dbReference type="SUPFAM" id="SSF47336">
    <property type="entry name" value="ACP-like"/>
    <property type="match status" value="1"/>
</dbReference>
<dbReference type="InterPro" id="IPR000873">
    <property type="entry name" value="AMP-dep_synth/lig_dom"/>
</dbReference>
<dbReference type="InterPro" id="IPR036736">
    <property type="entry name" value="ACP-like_sf"/>
</dbReference>
<evidence type="ECO:0000259" key="3">
    <source>
        <dbReference type="PROSITE" id="PS50075"/>
    </source>
</evidence>
<dbReference type="InterPro" id="IPR042099">
    <property type="entry name" value="ANL_N_sf"/>
</dbReference>
<dbReference type="InterPro" id="IPR020845">
    <property type="entry name" value="AMP-binding_CS"/>
</dbReference>
<dbReference type="InterPro" id="IPR009081">
    <property type="entry name" value="PP-bd_ACP"/>
</dbReference>
<dbReference type="InterPro" id="IPR051414">
    <property type="entry name" value="Adenylate-forming_Reductase"/>
</dbReference>
<evidence type="ECO:0000256" key="1">
    <source>
        <dbReference type="ARBA" id="ARBA00022450"/>
    </source>
</evidence>
<evidence type="ECO:0000256" key="2">
    <source>
        <dbReference type="ARBA" id="ARBA00022553"/>
    </source>
</evidence>
<keyword evidence="2" id="KW-0597">Phosphoprotein</keyword>
<dbReference type="SUPFAM" id="SSF51735">
    <property type="entry name" value="NAD(P)-binding Rossmann-fold domains"/>
    <property type="match status" value="1"/>
</dbReference>
<dbReference type="Pfam" id="PF23562">
    <property type="entry name" value="AMP-binding_C_3"/>
    <property type="match status" value="1"/>
</dbReference>
<dbReference type="Pfam" id="PF07993">
    <property type="entry name" value="NAD_binding_4"/>
    <property type="match status" value="1"/>
</dbReference>
<dbReference type="Gene3D" id="3.40.50.12780">
    <property type="entry name" value="N-terminal domain of ligase-like"/>
    <property type="match status" value="1"/>
</dbReference>
<evidence type="ECO:0000313" key="4">
    <source>
        <dbReference type="EMBL" id="CUA70559.1"/>
    </source>
</evidence>
<dbReference type="AlphaFoldDB" id="A0A0K6FWN7"/>
<proteinExistence type="predicted"/>
<gene>
    <name evidence="4" type="ORF">RSOLAG22IIIB_08973</name>
</gene>
<evidence type="ECO:0000313" key="5">
    <source>
        <dbReference type="Proteomes" id="UP000044841"/>
    </source>
</evidence>
<dbReference type="Gene3D" id="1.10.1200.10">
    <property type="entry name" value="ACP-like"/>
    <property type="match status" value="1"/>
</dbReference>
<dbReference type="PROSITE" id="PS00455">
    <property type="entry name" value="AMP_BINDING"/>
    <property type="match status" value="1"/>
</dbReference>
<name>A0A0K6FWN7_9AGAM</name>
<dbReference type="PANTHER" id="PTHR43439:SF2">
    <property type="entry name" value="ENZYME, PUTATIVE (JCVI)-RELATED"/>
    <property type="match status" value="1"/>
</dbReference>
<keyword evidence="5" id="KW-1185">Reference proteome</keyword>
<dbReference type="PROSITE" id="PS50075">
    <property type="entry name" value="CARRIER"/>
    <property type="match status" value="1"/>
</dbReference>
<dbReference type="EMBL" id="CYGV01001169">
    <property type="protein sequence ID" value="CUA70559.1"/>
    <property type="molecule type" value="Genomic_DNA"/>
</dbReference>
<protein>
    <submittedName>
        <fullName evidence="4">L-aminoadipate-semialdehyde dehydrogenase large subunit</fullName>
    </submittedName>
</protein>
<dbReference type="InterPro" id="IPR013120">
    <property type="entry name" value="FAR_NAD-bd"/>
</dbReference>
<dbReference type="SUPFAM" id="SSF56801">
    <property type="entry name" value="Acetyl-CoA synthetase-like"/>
    <property type="match status" value="1"/>
</dbReference>
<organism evidence="4 5">
    <name type="scientific">Rhizoctonia solani</name>
    <dbReference type="NCBI Taxonomy" id="456999"/>
    <lineage>
        <taxon>Eukaryota</taxon>
        <taxon>Fungi</taxon>
        <taxon>Dikarya</taxon>
        <taxon>Basidiomycota</taxon>
        <taxon>Agaricomycotina</taxon>
        <taxon>Agaricomycetes</taxon>
        <taxon>Cantharellales</taxon>
        <taxon>Ceratobasidiaceae</taxon>
        <taxon>Rhizoctonia</taxon>
    </lineage>
</organism>
<dbReference type="Gene3D" id="3.40.50.720">
    <property type="entry name" value="NAD(P)-binding Rossmann-like Domain"/>
    <property type="match status" value="1"/>
</dbReference>
<reference evidence="4 5" key="1">
    <citation type="submission" date="2015-07" db="EMBL/GenBank/DDBJ databases">
        <authorList>
            <person name="Noorani M."/>
        </authorList>
    </citation>
    <scope>NUCLEOTIDE SEQUENCE [LARGE SCALE GENOMIC DNA]</scope>
    <source>
        <strain evidence="4">BBA 69670</strain>
    </source>
</reference>
<dbReference type="Pfam" id="PF00550">
    <property type="entry name" value="PP-binding"/>
    <property type="match status" value="1"/>
</dbReference>
<dbReference type="Proteomes" id="UP000044841">
    <property type="component" value="Unassembled WGS sequence"/>
</dbReference>
<accession>A0A0K6FWN7</accession>
<dbReference type="Pfam" id="PF00501">
    <property type="entry name" value="AMP-binding"/>
    <property type="match status" value="1"/>
</dbReference>
<dbReference type="PANTHER" id="PTHR43439">
    <property type="entry name" value="PHENYLACETATE-COENZYME A LIGASE"/>
    <property type="match status" value="1"/>
</dbReference>
<keyword evidence="1" id="KW-0596">Phosphopantetheine</keyword>
<feature type="domain" description="Carrier" evidence="3">
    <location>
        <begin position="560"/>
        <end position="636"/>
    </location>
</feature>